<comment type="similarity">
    <text evidence="1">Belongs to the 'phage' integrase family.</text>
</comment>
<name>Q31ZI0_SHIBS</name>
<evidence type="ECO:0000256" key="2">
    <source>
        <dbReference type="ARBA" id="ARBA00022908"/>
    </source>
</evidence>
<dbReference type="Gene3D" id="3.30.160.60">
    <property type="entry name" value="Classic Zinc Finger"/>
    <property type="match status" value="1"/>
</dbReference>
<dbReference type="GO" id="GO:0006310">
    <property type="term" value="P:DNA recombination"/>
    <property type="evidence" value="ECO:0007669"/>
    <property type="project" value="UniProtKB-KW"/>
</dbReference>
<dbReference type="GO" id="GO:0003677">
    <property type="term" value="F:DNA binding"/>
    <property type="evidence" value="ECO:0007669"/>
    <property type="project" value="UniProtKB-KW"/>
</dbReference>
<dbReference type="Gene3D" id="1.10.150.130">
    <property type="match status" value="1"/>
</dbReference>
<sequence>MSPRPRKNSTDVAGLYEKFDRRTGRVYYQYKNPVTGKFHGLGTDKGKAEKIASTANQRIAAAEAEYFMRKIDESPSATKRRGIRLKAWVDRYLKIQDTRLKNGDIAATTHKEKTRMAAYLVSRLGNHPLKELEVRDFALILDEWLDKDMVSTARVNRGLWVDIYKEAQHAGEVPPGWNPPEATRKPIPKVTRARLTMEDWQKIYNATPEKHFIRNAMLLAIVTGQRRDDICHMRFSDVWNEHLHITQGKTGMRLALPLTLRCDAIGITLKEVIDGCRDRILSPYLIHSRHQKQPKPMSKDNLSDYFAKARDLAGIFHQQEKLRQHFMNNALYQNGCTVHRVSIQKHY</sequence>
<dbReference type="RefSeq" id="WP_011379233.1">
    <property type="nucleotide sequence ID" value="NC_007613.1"/>
</dbReference>
<dbReference type="InterPro" id="IPR015094">
    <property type="entry name" value="Integrase_lambda-typ_DNA-bd_N"/>
</dbReference>
<keyword evidence="2" id="KW-0229">DNA integration</keyword>
<dbReference type="AlphaFoldDB" id="Q31ZI0"/>
<evidence type="ECO:0000256" key="1">
    <source>
        <dbReference type="ARBA" id="ARBA00008857"/>
    </source>
</evidence>
<dbReference type="GO" id="GO:0008907">
    <property type="term" value="F:integrase activity"/>
    <property type="evidence" value="ECO:0007669"/>
    <property type="project" value="InterPro"/>
</dbReference>
<keyword evidence="3" id="KW-0238">DNA-binding</keyword>
<dbReference type="Gene3D" id="1.10.443.10">
    <property type="entry name" value="Intergrase catalytic core"/>
    <property type="match status" value="1"/>
</dbReference>
<organism evidence="6 7">
    <name type="scientific">Shigella boydii serotype 4 (strain Sb227)</name>
    <dbReference type="NCBI Taxonomy" id="300268"/>
    <lineage>
        <taxon>Bacteria</taxon>
        <taxon>Pseudomonadati</taxon>
        <taxon>Pseudomonadota</taxon>
        <taxon>Gammaproteobacteria</taxon>
        <taxon>Enterobacterales</taxon>
        <taxon>Enterobacteriaceae</taxon>
        <taxon>Shigella</taxon>
    </lineage>
</organism>
<evidence type="ECO:0000256" key="4">
    <source>
        <dbReference type="ARBA" id="ARBA00023172"/>
    </source>
</evidence>
<dbReference type="PROSITE" id="PS51898">
    <property type="entry name" value="TYR_RECOMBINASE"/>
    <property type="match status" value="1"/>
</dbReference>
<dbReference type="KEGG" id="sbo:SBO_1938"/>
<dbReference type="HOGENOM" id="CLU_049005_0_1_6"/>
<gene>
    <name evidence="6" type="ordered locus">SBO_1938</name>
</gene>
<dbReference type="SUPFAM" id="SSF56349">
    <property type="entry name" value="DNA breaking-rejoining enzymes"/>
    <property type="match status" value="1"/>
</dbReference>
<evidence type="ECO:0000259" key="5">
    <source>
        <dbReference type="PROSITE" id="PS51898"/>
    </source>
</evidence>
<proteinExistence type="inferred from homology"/>
<evidence type="ECO:0000256" key="3">
    <source>
        <dbReference type="ARBA" id="ARBA00023125"/>
    </source>
</evidence>
<dbReference type="InterPro" id="IPR013762">
    <property type="entry name" value="Integrase-like_cat_sf"/>
</dbReference>
<dbReference type="InterPro" id="IPR010998">
    <property type="entry name" value="Integrase_recombinase_N"/>
</dbReference>
<accession>Q31ZI0</accession>
<protein>
    <submittedName>
        <fullName evidence="6">Integrase</fullName>
    </submittedName>
</protein>
<evidence type="ECO:0000313" key="7">
    <source>
        <dbReference type="Proteomes" id="UP000007067"/>
    </source>
</evidence>
<feature type="domain" description="Tyr recombinase" evidence="5">
    <location>
        <begin position="190"/>
        <end position="347"/>
    </location>
</feature>
<evidence type="ECO:0000313" key="6">
    <source>
        <dbReference type="EMBL" id="ABB66528.1"/>
    </source>
</evidence>
<dbReference type="EMBL" id="CP000036">
    <property type="protein sequence ID" value="ABB66528.1"/>
    <property type="molecule type" value="Genomic_DNA"/>
</dbReference>
<dbReference type="InterPro" id="IPR011010">
    <property type="entry name" value="DNA_brk_join_enz"/>
</dbReference>
<reference evidence="6 7" key="1">
    <citation type="journal article" date="2005" name="Nucleic Acids Res.">
        <title>Genome dynamics and diversity of Shigella species, the etiologic agents of bacillary dysentery.</title>
        <authorList>
            <person name="Yang F."/>
            <person name="Yang J."/>
            <person name="Zhang X."/>
            <person name="Chen L."/>
            <person name="Jiang Y."/>
            <person name="Yan Y."/>
            <person name="Tang X."/>
            <person name="Wang J."/>
            <person name="Xiong Z."/>
            <person name="Dong J."/>
            <person name="Xue Y."/>
            <person name="Zhu Y."/>
            <person name="Xu X."/>
            <person name="Sun L."/>
            <person name="Chen S."/>
            <person name="Nie H."/>
            <person name="Peng J."/>
            <person name="Xu J."/>
            <person name="Wang Y."/>
            <person name="Yuan Z."/>
            <person name="Wen Y."/>
            <person name="Yao Z."/>
            <person name="Shen Y."/>
            <person name="Qiang B."/>
            <person name="Hou Y."/>
            <person name="Yu J."/>
            <person name="Jin Q."/>
        </authorList>
    </citation>
    <scope>NUCLEOTIDE SEQUENCE [LARGE SCALE GENOMIC DNA]</scope>
    <source>
        <strain evidence="6 7">Sb227</strain>
    </source>
</reference>
<dbReference type="InterPro" id="IPR002104">
    <property type="entry name" value="Integrase_catalytic"/>
</dbReference>
<dbReference type="Pfam" id="PF09003">
    <property type="entry name" value="Arm-DNA-bind_1"/>
    <property type="match status" value="1"/>
</dbReference>
<dbReference type="Proteomes" id="UP000007067">
    <property type="component" value="Chromosome"/>
</dbReference>
<keyword evidence="4" id="KW-0233">DNA recombination</keyword>
<dbReference type="Pfam" id="PF00589">
    <property type="entry name" value="Phage_integrase"/>
    <property type="match status" value="1"/>
</dbReference>